<keyword evidence="3" id="KW-1185">Reference proteome</keyword>
<dbReference type="PANTHER" id="PTHR33223:SF6">
    <property type="entry name" value="CCHC-TYPE DOMAIN-CONTAINING PROTEIN"/>
    <property type="match status" value="1"/>
</dbReference>
<reference evidence="3" key="1">
    <citation type="journal article" date="2014" name="Nat. Commun.">
        <title>The emerging biofuel crop Camelina sativa retains a highly undifferentiated hexaploid genome structure.</title>
        <authorList>
            <person name="Kagale S."/>
            <person name="Koh C."/>
            <person name="Nixon J."/>
            <person name="Bollina V."/>
            <person name="Clarke W.E."/>
            <person name="Tuteja R."/>
            <person name="Spillane C."/>
            <person name="Robinson S.J."/>
            <person name="Links M.G."/>
            <person name="Clarke C."/>
            <person name="Higgins E.E."/>
            <person name="Huebert T."/>
            <person name="Sharpe A.G."/>
            <person name="Parkin I.A."/>
        </authorList>
    </citation>
    <scope>NUCLEOTIDE SEQUENCE [LARGE SCALE GENOMIC DNA]</scope>
    <source>
        <strain evidence="3">cv. DH55</strain>
    </source>
</reference>
<proteinExistence type="predicted"/>
<dbReference type="GeneID" id="104770466"/>
<accession>A0ABM0XZF5</accession>
<evidence type="ECO:0000259" key="2">
    <source>
        <dbReference type="Pfam" id="PF03732"/>
    </source>
</evidence>
<organism evidence="3 4">
    <name type="scientific">Camelina sativa</name>
    <name type="common">False flax</name>
    <name type="synonym">Myagrum sativum</name>
    <dbReference type="NCBI Taxonomy" id="90675"/>
    <lineage>
        <taxon>Eukaryota</taxon>
        <taxon>Viridiplantae</taxon>
        <taxon>Streptophyta</taxon>
        <taxon>Embryophyta</taxon>
        <taxon>Tracheophyta</taxon>
        <taxon>Spermatophyta</taxon>
        <taxon>Magnoliopsida</taxon>
        <taxon>eudicotyledons</taxon>
        <taxon>Gunneridae</taxon>
        <taxon>Pentapetalae</taxon>
        <taxon>rosids</taxon>
        <taxon>malvids</taxon>
        <taxon>Brassicales</taxon>
        <taxon>Brassicaceae</taxon>
        <taxon>Camelineae</taxon>
        <taxon>Camelina</taxon>
    </lineage>
</organism>
<dbReference type="Proteomes" id="UP000694864">
    <property type="component" value="Chromosome 20"/>
</dbReference>
<feature type="region of interest" description="Disordered" evidence="1">
    <location>
        <begin position="78"/>
        <end position="100"/>
    </location>
</feature>
<dbReference type="Pfam" id="PF03732">
    <property type="entry name" value="Retrotrans_gag"/>
    <property type="match status" value="1"/>
</dbReference>
<dbReference type="InterPro" id="IPR005162">
    <property type="entry name" value="Retrotrans_gag_dom"/>
</dbReference>
<reference evidence="4" key="2">
    <citation type="submission" date="2025-08" db="UniProtKB">
        <authorList>
            <consortium name="RefSeq"/>
        </authorList>
    </citation>
    <scope>IDENTIFICATION</scope>
    <source>
        <tissue evidence="4">Leaf</tissue>
    </source>
</reference>
<feature type="compositionally biased region" description="Polar residues" evidence="1">
    <location>
        <begin position="87"/>
        <end position="98"/>
    </location>
</feature>
<protein>
    <submittedName>
        <fullName evidence="4">Uncharacterized protein LOC104770466</fullName>
    </submittedName>
</protein>
<feature type="domain" description="Retrotransposon gag" evidence="2">
    <location>
        <begin position="151"/>
        <end position="236"/>
    </location>
</feature>
<dbReference type="PANTHER" id="PTHR33223">
    <property type="entry name" value="CCHC-TYPE DOMAIN-CONTAINING PROTEIN"/>
    <property type="match status" value="1"/>
</dbReference>
<evidence type="ECO:0000313" key="4">
    <source>
        <dbReference type="RefSeq" id="XP_010493200.1"/>
    </source>
</evidence>
<gene>
    <name evidence="4" type="primary">LOC104770466</name>
</gene>
<dbReference type="RefSeq" id="XP_010493200.1">
    <property type="nucleotide sequence ID" value="XM_010494898.2"/>
</dbReference>
<name>A0ABM0XZF5_CAMSA</name>
<evidence type="ECO:0000313" key="3">
    <source>
        <dbReference type="Proteomes" id="UP000694864"/>
    </source>
</evidence>
<evidence type="ECO:0000256" key="1">
    <source>
        <dbReference type="SAM" id="MobiDB-lite"/>
    </source>
</evidence>
<sequence length="271" mass="30809">MAAIQMLDQVDDSADSLMQSVREVQTKMALLHSTVGDLLSSMSATLNSMAEMKEALLHQPTAPEPSESKVTVDQDLPVAVAPPPLPTKQSTTAPVDNNSVKEHPMSRYIKLKKTKVEMPVFEGGPNVYSWLTRAERYFEFGNFTDAEKIRLAYMSVEGQALCWFKLEERKPFLDWNDFKARVLQRFGDPRSPMERLLSLEQDESVIRYLGEFEDLSVQCSGLPDSVLEAVFIKGLKKEIQDMLRMFQPKGLHDIIMMARRVENSPFCRVMK</sequence>